<dbReference type="Pfam" id="PF01479">
    <property type="entry name" value="S4"/>
    <property type="match status" value="1"/>
</dbReference>
<dbReference type="CDD" id="cd00165">
    <property type="entry name" value="S4"/>
    <property type="match status" value="1"/>
</dbReference>
<dbReference type="SUPFAM" id="SSF55174">
    <property type="entry name" value="Alpha-L RNA-binding motif"/>
    <property type="match status" value="1"/>
</dbReference>
<dbReference type="GO" id="GO:0032259">
    <property type="term" value="P:methylation"/>
    <property type="evidence" value="ECO:0007669"/>
    <property type="project" value="InterPro"/>
</dbReference>
<feature type="domain" description="Ribosomal RNA methyltransferase FtsJ" evidence="5">
    <location>
        <begin position="59"/>
        <end position="240"/>
    </location>
</feature>
<evidence type="ECO:0000256" key="3">
    <source>
        <dbReference type="PROSITE-ProRule" id="PRU00182"/>
    </source>
</evidence>
<dbReference type="Gene3D" id="3.10.290.10">
    <property type="entry name" value="RNA-binding S4 domain"/>
    <property type="match status" value="1"/>
</dbReference>
<gene>
    <name evidence="6" type="ORF">GCM10011322_15000</name>
</gene>
<dbReference type="PIRSF" id="PIRSF005578">
    <property type="entry name" value="TlyA"/>
    <property type="match status" value="1"/>
</dbReference>
<dbReference type="InterPro" id="IPR047048">
    <property type="entry name" value="TlyA"/>
</dbReference>
<dbReference type="InterPro" id="IPR002877">
    <property type="entry name" value="RNA_MeTrfase_FtsJ_dom"/>
</dbReference>
<dbReference type="PANTHER" id="PTHR32319">
    <property type="entry name" value="BACTERIAL HEMOLYSIN-LIKE PROTEIN"/>
    <property type="match status" value="1"/>
</dbReference>
<comment type="caution">
    <text evidence="6">The sequence shown here is derived from an EMBL/GenBank/DDBJ whole genome shotgun (WGS) entry which is preliminary data.</text>
</comment>
<dbReference type="AlphaFoldDB" id="A0A917V3A7"/>
<keyword evidence="7" id="KW-1185">Reference proteome</keyword>
<dbReference type="InterPro" id="IPR002942">
    <property type="entry name" value="S4_RNA-bd"/>
</dbReference>
<dbReference type="NCBIfam" id="TIGR00478">
    <property type="entry name" value="tly"/>
    <property type="match status" value="1"/>
</dbReference>
<evidence type="ECO:0000313" key="6">
    <source>
        <dbReference type="EMBL" id="GGK29610.1"/>
    </source>
</evidence>
<dbReference type="PROSITE" id="PS50889">
    <property type="entry name" value="S4"/>
    <property type="match status" value="1"/>
</dbReference>
<dbReference type="Pfam" id="PF01728">
    <property type="entry name" value="FtsJ"/>
    <property type="match status" value="1"/>
</dbReference>
<dbReference type="RefSeq" id="WP_188911276.1">
    <property type="nucleotide sequence ID" value="NZ_BMMF01000004.1"/>
</dbReference>
<evidence type="ECO:0000259" key="5">
    <source>
        <dbReference type="Pfam" id="PF01728"/>
    </source>
</evidence>
<dbReference type="InterPro" id="IPR029063">
    <property type="entry name" value="SAM-dependent_MTases_sf"/>
</dbReference>
<protein>
    <submittedName>
        <fullName evidence="6">TlyA family rRNA (Cytidine-2'-O)-methyltransferase</fullName>
    </submittedName>
</protein>
<dbReference type="GO" id="GO:0008168">
    <property type="term" value="F:methyltransferase activity"/>
    <property type="evidence" value="ECO:0007669"/>
    <property type="project" value="InterPro"/>
</dbReference>
<evidence type="ECO:0000256" key="1">
    <source>
        <dbReference type="ARBA" id="ARBA00022884"/>
    </source>
</evidence>
<dbReference type="Gene3D" id="3.40.50.150">
    <property type="entry name" value="Vaccinia Virus protein VP39"/>
    <property type="match status" value="1"/>
</dbReference>
<keyword evidence="1 3" id="KW-0694">RNA-binding</keyword>
<evidence type="ECO:0000259" key="4">
    <source>
        <dbReference type="Pfam" id="PF01479"/>
    </source>
</evidence>
<dbReference type="InterPro" id="IPR004538">
    <property type="entry name" value="Hemolysin_A/TlyA"/>
</dbReference>
<sequence length="243" mass="25251">MNARRADLVLVASGHFESRAKAQEAIRAGLVTVDGAPLRKASETIPEGAAIVAEAPHPWVSRGGVKLSAALDAFAIDPAGLDCLDVGASTGGFTDVLLARGARSVLAIDVGRGQLHPRIAADPRVVSREGCDARSLDLAGLPAPVALVVCDVSFVSLKIALSPILDQAAAGTRLVALVKPQFEAGRAALDKNGIVRDEATRERVVEDIAAWLEARGWRILGRLPSPIAGGDGNRETLIGAVRD</sequence>
<dbReference type="EMBL" id="BMMF01000004">
    <property type="protein sequence ID" value="GGK29610.1"/>
    <property type="molecule type" value="Genomic_DNA"/>
</dbReference>
<dbReference type="PANTHER" id="PTHR32319:SF0">
    <property type="entry name" value="BACTERIAL HEMOLYSIN-LIKE PROTEIN"/>
    <property type="match status" value="1"/>
</dbReference>
<evidence type="ECO:0000313" key="7">
    <source>
        <dbReference type="Proteomes" id="UP000600449"/>
    </source>
</evidence>
<name>A0A917V3A7_9HYPH</name>
<dbReference type="Proteomes" id="UP000600449">
    <property type="component" value="Unassembled WGS sequence"/>
</dbReference>
<reference evidence="6 7" key="1">
    <citation type="journal article" date="2014" name="Int. J. Syst. Evol. Microbiol.">
        <title>Complete genome sequence of Corynebacterium casei LMG S-19264T (=DSM 44701T), isolated from a smear-ripened cheese.</title>
        <authorList>
            <consortium name="US DOE Joint Genome Institute (JGI-PGF)"/>
            <person name="Walter F."/>
            <person name="Albersmeier A."/>
            <person name="Kalinowski J."/>
            <person name="Ruckert C."/>
        </authorList>
    </citation>
    <scope>NUCLEOTIDE SEQUENCE [LARGE SCALE GENOMIC DNA]</scope>
    <source>
        <strain evidence="6 7">CGMCC 1.9161</strain>
    </source>
</reference>
<evidence type="ECO:0000256" key="2">
    <source>
        <dbReference type="ARBA" id="ARBA00029460"/>
    </source>
</evidence>
<dbReference type="GO" id="GO:0003723">
    <property type="term" value="F:RNA binding"/>
    <property type="evidence" value="ECO:0007669"/>
    <property type="project" value="UniProtKB-KW"/>
</dbReference>
<dbReference type="CDD" id="cd02440">
    <property type="entry name" value="AdoMet_MTases"/>
    <property type="match status" value="1"/>
</dbReference>
<dbReference type="InterPro" id="IPR036986">
    <property type="entry name" value="S4_RNA-bd_sf"/>
</dbReference>
<comment type="similarity">
    <text evidence="2">Belongs to the TlyA family.</text>
</comment>
<dbReference type="SUPFAM" id="SSF53335">
    <property type="entry name" value="S-adenosyl-L-methionine-dependent methyltransferases"/>
    <property type="match status" value="1"/>
</dbReference>
<organism evidence="6 7">
    <name type="scientific">Salinarimonas ramus</name>
    <dbReference type="NCBI Taxonomy" id="690164"/>
    <lineage>
        <taxon>Bacteria</taxon>
        <taxon>Pseudomonadati</taxon>
        <taxon>Pseudomonadota</taxon>
        <taxon>Alphaproteobacteria</taxon>
        <taxon>Hyphomicrobiales</taxon>
        <taxon>Salinarimonadaceae</taxon>
        <taxon>Salinarimonas</taxon>
    </lineage>
</organism>
<feature type="domain" description="RNA-binding S4" evidence="4">
    <location>
        <begin position="4"/>
        <end position="49"/>
    </location>
</feature>
<accession>A0A917V3A7</accession>
<proteinExistence type="inferred from homology"/>